<keyword evidence="4" id="KW-0862">Zinc</keyword>
<proteinExistence type="predicted"/>
<dbReference type="Proteomes" id="UP000615446">
    <property type="component" value="Unassembled WGS sequence"/>
</dbReference>
<reference evidence="7" key="1">
    <citation type="submission" date="2019-10" db="EMBL/GenBank/DDBJ databases">
        <title>Conservation and host-specific expression of non-tandemly repeated heterogenous ribosome RNA gene in arbuscular mycorrhizal fungi.</title>
        <authorList>
            <person name="Maeda T."/>
            <person name="Kobayashi Y."/>
            <person name="Nakagawa T."/>
            <person name="Ezawa T."/>
            <person name="Yamaguchi K."/>
            <person name="Bino T."/>
            <person name="Nishimoto Y."/>
            <person name="Shigenobu S."/>
            <person name="Kawaguchi M."/>
        </authorList>
    </citation>
    <scope>NUCLEOTIDE SEQUENCE</scope>
    <source>
        <strain evidence="7">HR1</strain>
    </source>
</reference>
<evidence type="ECO:0000256" key="5">
    <source>
        <dbReference type="ARBA" id="ARBA00023242"/>
    </source>
</evidence>
<dbReference type="Pfam" id="PF05699">
    <property type="entry name" value="Dimer_Tnp_hAT"/>
    <property type="match status" value="1"/>
</dbReference>
<name>A0A8H3QDN4_9GLOM</name>
<dbReference type="InterPro" id="IPR052035">
    <property type="entry name" value="ZnF_BED_domain_contain"/>
</dbReference>
<comment type="caution">
    <text evidence="7">The sequence shown here is derived from an EMBL/GenBank/DDBJ whole genome shotgun (WGS) entry which is preliminary data.</text>
</comment>
<feature type="domain" description="HAT C-terminal dimerisation" evidence="6">
    <location>
        <begin position="604"/>
        <end position="683"/>
    </location>
</feature>
<keyword evidence="2" id="KW-0479">Metal-binding</keyword>
<gene>
    <name evidence="7" type="ORF">RCL2_000282300</name>
</gene>
<dbReference type="SUPFAM" id="SSF53098">
    <property type="entry name" value="Ribonuclease H-like"/>
    <property type="match status" value="1"/>
</dbReference>
<dbReference type="PANTHER" id="PTHR46481:SF10">
    <property type="entry name" value="ZINC FINGER BED DOMAIN-CONTAINING PROTEIN 39"/>
    <property type="match status" value="1"/>
</dbReference>
<protein>
    <submittedName>
        <fullName evidence="7">Zinc finger BED domain-containing protein 1-like</fullName>
    </submittedName>
</protein>
<dbReference type="GO" id="GO:0005634">
    <property type="term" value="C:nucleus"/>
    <property type="evidence" value="ECO:0007669"/>
    <property type="project" value="UniProtKB-SubCell"/>
</dbReference>
<dbReference type="GO" id="GO:0046983">
    <property type="term" value="F:protein dimerization activity"/>
    <property type="evidence" value="ECO:0007669"/>
    <property type="project" value="InterPro"/>
</dbReference>
<evidence type="ECO:0000256" key="3">
    <source>
        <dbReference type="ARBA" id="ARBA00022771"/>
    </source>
</evidence>
<accession>A0A8H3QDN4</accession>
<sequence length="702" mass="81487">MELNNDEDNAYFSDSARTDSIAGTEASGRKKRRVLVVDKTDIWHYFNKLDPPKPKHKKGFCNVEIRTSKDVKICGHVINTDGSTGNFWSHLEANHGILRSEKENTSSNPTQAKVDVMFQKQWSKNPKRKRKCDEALTEFLIDDMQPLYVLKNEGFINLVKTLDPYYTLPSDKYVKKFITKAYNNSKQELIKLFGNTIKFCSIITDLWTGRDRQEYIGVTSSFINKEFELQEIMLACQYMEYPHTSQNIARTIMNLIFKWGLEKKFICITTDNGSNMVAASRLLPNTFQIPCAAHTLNLVVNKGLIPVEILIARAKRLINFFISPKQNERLKAIQTYHLNGTEDFSENHKYLRTIQEMKTRWNLLYLAWERLLKLHYAINILIATMSTESESDTDTKKDLKRLKEIMLSDDEWKLMKQLTKILQPFYDATKLLGGEKYATASFMYYVVATLQIKVILKEVEVVDLTNDDDAFDDDIEFEDGDDDDVIIMQNTKRKIKIKNPLNCEEKEEEVKRNLYHLLHHYWENPAKEGMISALLDLRVKSLNFVSSLKKEGIISLLRDEYQFVKELEEFATGTTLNSDDLDLLESNNSLLIDMFAESQSAENELNDYLSLQQLSPKTDPYKWWAGNQNRFPILSYLAKKYLLISATSTSSERLFSQAGNIMTAKRTQLKPKFFEKLLFLKKNHKILGNIFPLEIYNEIDQI</sequence>
<dbReference type="InterPro" id="IPR008906">
    <property type="entry name" value="HATC_C_dom"/>
</dbReference>
<evidence type="ECO:0000256" key="4">
    <source>
        <dbReference type="ARBA" id="ARBA00022833"/>
    </source>
</evidence>
<comment type="subcellular location">
    <subcellularLocation>
        <location evidence="1">Nucleus</location>
    </subcellularLocation>
</comment>
<evidence type="ECO:0000259" key="6">
    <source>
        <dbReference type="Pfam" id="PF05699"/>
    </source>
</evidence>
<dbReference type="PANTHER" id="PTHR46481">
    <property type="entry name" value="ZINC FINGER BED DOMAIN-CONTAINING PROTEIN 4"/>
    <property type="match status" value="1"/>
</dbReference>
<evidence type="ECO:0000313" key="7">
    <source>
        <dbReference type="EMBL" id="GES75381.1"/>
    </source>
</evidence>
<dbReference type="AlphaFoldDB" id="A0A8H3QDN4"/>
<keyword evidence="3" id="KW-0863">Zinc-finger</keyword>
<dbReference type="SUPFAM" id="SSF140996">
    <property type="entry name" value="Hermes dimerisation domain"/>
    <property type="match status" value="1"/>
</dbReference>
<dbReference type="OrthoDB" id="1607513at2759"/>
<dbReference type="EMBL" id="BLAL01000016">
    <property type="protein sequence ID" value="GES75381.1"/>
    <property type="molecule type" value="Genomic_DNA"/>
</dbReference>
<organism evidence="7 8">
    <name type="scientific">Rhizophagus clarus</name>
    <dbReference type="NCBI Taxonomy" id="94130"/>
    <lineage>
        <taxon>Eukaryota</taxon>
        <taxon>Fungi</taxon>
        <taxon>Fungi incertae sedis</taxon>
        <taxon>Mucoromycota</taxon>
        <taxon>Glomeromycotina</taxon>
        <taxon>Glomeromycetes</taxon>
        <taxon>Glomerales</taxon>
        <taxon>Glomeraceae</taxon>
        <taxon>Rhizophagus</taxon>
    </lineage>
</organism>
<evidence type="ECO:0000313" key="8">
    <source>
        <dbReference type="Proteomes" id="UP000615446"/>
    </source>
</evidence>
<dbReference type="GO" id="GO:0008270">
    <property type="term" value="F:zinc ion binding"/>
    <property type="evidence" value="ECO:0007669"/>
    <property type="project" value="UniProtKB-KW"/>
</dbReference>
<evidence type="ECO:0000256" key="1">
    <source>
        <dbReference type="ARBA" id="ARBA00004123"/>
    </source>
</evidence>
<evidence type="ECO:0000256" key="2">
    <source>
        <dbReference type="ARBA" id="ARBA00022723"/>
    </source>
</evidence>
<dbReference type="InterPro" id="IPR012337">
    <property type="entry name" value="RNaseH-like_sf"/>
</dbReference>
<keyword evidence="5" id="KW-0539">Nucleus</keyword>